<sequence>MRKLLLGSTAVAAAALFAPTGAMAQGVSFSDSSMGAAGTSMRGLEVRIGGYYRAMYNYTNQTNDSNATTRLGKSDFTNEIEIHILASGKAANGLQYGVALEIENDAYRQPQAFNATVTPNQTYNSVNNSGKNTLAYDEAWAYLAGSWGQIRFGDEDGAVQQLQSGHITGFGVGGLDSGDQYQQVVGGNQRGAFSTVNDPGDNTKLIYLSPQFLGFDAGGSFSFNTNDGANSGCDALNAAALCDRTSALNGQNFRRRNEIQAALRWRGAFGPVGLTATIGYYGADSIKNTTGFSPQRLDMVWAGVAATAYGFTVGGWYTGGSGNANFATKLERSAGNPVDSRNIDAFLVGATYTIDAITIGGHYLRSVSAGAQTLTGGTAGGGGVLRAATGDRTDTGFAVGGNYRIAPGLDFFAEYLQTQRKEAGFDFVTGNTATAATVANGTFIQRGSNVGTVLAGFRVAF</sequence>
<accession>A0A502FJN4</accession>
<dbReference type="EMBL" id="RCZP01000027">
    <property type="protein sequence ID" value="TPG49604.1"/>
    <property type="molecule type" value="Genomic_DNA"/>
</dbReference>
<dbReference type="InterPro" id="IPR023614">
    <property type="entry name" value="Porin_dom_sf"/>
</dbReference>
<dbReference type="Proteomes" id="UP000317078">
    <property type="component" value="Unassembled WGS sequence"/>
</dbReference>
<dbReference type="OrthoDB" id="6758483at2"/>
<evidence type="ECO:0000256" key="1">
    <source>
        <dbReference type="SAM" id="SignalP"/>
    </source>
</evidence>
<comment type="caution">
    <text evidence="3">The sequence shown here is derived from an EMBL/GenBank/DDBJ whole genome shotgun (WGS) entry which is preliminary data.</text>
</comment>
<name>A0A502FJN4_9PROT</name>
<dbReference type="GO" id="GO:0016020">
    <property type="term" value="C:membrane"/>
    <property type="evidence" value="ECO:0007669"/>
    <property type="project" value="InterPro"/>
</dbReference>
<feature type="domain" description="Porin" evidence="2">
    <location>
        <begin position="10"/>
        <end position="421"/>
    </location>
</feature>
<dbReference type="GO" id="GO:0015288">
    <property type="term" value="F:porin activity"/>
    <property type="evidence" value="ECO:0007669"/>
    <property type="project" value="InterPro"/>
</dbReference>
<evidence type="ECO:0000259" key="2">
    <source>
        <dbReference type="Pfam" id="PF13609"/>
    </source>
</evidence>
<organism evidence="3 4">
    <name type="scientific">Muricoccus nepalensis</name>
    <dbReference type="NCBI Taxonomy" id="1854500"/>
    <lineage>
        <taxon>Bacteria</taxon>
        <taxon>Pseudomonadati</taxon>
        <taxon>Pseudomonadota</taxon>
        <taxon>Alphaproteobacteria</taxon>
        <taxon>Acetobacterales</taxon>
        <taxon>Roseomonadaceae</taxon>
        <taxon>Muricoccus</taxon>
    </lineage>
</organism>
<keyword evidence="1" id="KW-0732">Signal</keyword>
<dbReference type="Gene3D" id="2.40.160.10">
    <property type="entry name" value="Porin"/>
    <property type="match status" value="1"/>
</dbReference>
<dbReference type="SUPFAM" id="SSF56935">
    <property type="entry name" value="Porins"/>
    <property type="match status" value="1"/>
</dbReference>
<proteinExistence type="predicted"/>
<dbReference type="Pfam" id="PF13609">
    <property type="entry name" value="Porin_4"/>
    <property type="match status" value="1"/>
</dbReference>
<feature type="chain" id="PRO_5021230271" evidence="1">
    <location>
        <begin position="25"/>
        <end position="461"/>
    </location>
</feature>
<dbReference type="InterPro" id="IPR033900">
    <property type="entry name" value="Gram_neg_porin_domain"/>
</dbReference>
<gene>
    <name evidence="3" type="ORF">EAH89_20780</name>
</gene>
<feature type="signal peptide" evidence="1">
    <location>
        <begin position="1"/>
        <end position="24"/>
    </location>
</feature>
<reference evidence="3 4" key="1">
    <citation type="journal article" date="2019" name="Environ. Microbiol.">
        <title>Species interactions and distinct microbial communities in high Arctic permafrost affected cryosols are associated with the CH4 and CO2 gas fluxes.</title>
        <authorList>
            <person name="Altshuler I."/>
            <person name="Hamel J."/>
            <person name="Turney S."/>
            <person name="Magnuson E."/>
            <person name="Levesque R."/>
            <person name="Greer C."/>
            <person name="Whyte L.G."/>
        </authorList>
    </citation>
    <scope>NUCLEOTIDE SEQUENCE [LARGE SCALE GENOMIC DNA]</scope>
    <source>
        <strain evidence="3 4">S9.3B</strain>
    </source>
</reference>
<evidence type="ECO:0000313" key="4">
    <source>
        <dbReference type="Proteomes" id="UP000317078"/>
    </source>
</evidence>
<evidence type="ECO:0000313" key="3">
    <source>
        <dbReference type="EMBL" id="TPG49604.1"/>
    </source>
</evidence>
<dbReference type="AlphaFoldDB" id="A0A502FJN4"/>
<protein>
    <submittedName>
        <fullName evidence="3">Porin</fullName>
    </submittedName>
</protein>
<keyword evidence="4" id="KW-1185">Reference proteome</keyword>
<dbReference type="RefSeq" id="WP_140885654.1">
    <property type="nucleotide sequence ID" value="NZ_RCZP01000027.1"/>
</dbReference>